<comment type="caution">
    <text evidence="1">The sequence shown here is derived from an EMBL/GenBank/DDBJ whole genome shotgun (WGS) entry which is preliminary data.</text>
</comment>
<name>A0A6A4QKP0_LUPAL</name>
<dbReference type="EMBL" id="WOCE01000005">
    <property type="protein sequence ID" value="KAE9614531.1"/>
    <property type="molecule type" value="Genomic_DNA"/>
</dbReference>
<protein>
    <submittedName>
        <fullName evidence="1">Uncharacterized protein</fullName>
    </submittedName>
</protein>
<accession>A0A6A4QKP0</accession>
<proteinExistence type="predicted"/>
<dbReference type="Proteomes" id="UP000447434">
    <property type="component" value="Chromosome 5"/>
</dbReference>
<dbReference type="AlphaFoldDB" id="A0A6A4QKP0"/>
<evidence type="ECO:0000313" key="2">
    <source>
        <dbReference type="Proteomes" id="UP000447434"/>
    </source>
</evidence>
<gene>
    <name evidence="1" type="ORF">Lalb_Chr05g0229161</name>
</gene>
<sequence length="61" mass="6843">MNSVVGCPRRFPEKDCDGGRRGHGGNLIGSVRVVVVIYEKLLQNVVHCVLFSFLFNSLYVF</sequence>
<reference evidence="2" key="1">
    <citation type="journal article" date="2020" name="Nat. Commun.">
        <title>Genome sequence of the cluster root forming white lupin.</title>
        <authorList>
            <person name="Hufnagel B."/>
            <person name="Marques A."/>
            <person name="Soriano A."/>
            <person name="Marques L."/>
            <person name="Divol F."/>
            <person name="Doumas P."/>
            <person name="Sallet E."/>
            <person name="Mancinotti D."/>
            <person name="Carrere S."/>
            <person name="Marande W."/>
            <person name="Arribat S."/>
            <person name="Keller J."/>
            <person name="Huneau C."/>
            <person name="Blein T."/>
            <person name="Aime D."/>
            <person name="Laguerre M."/>
            <person name="Taylor J."/>
            <person name="Schubert V."/>
            <person name="Nelson M."/>
            <person name="Geu-Flores F."/>
            <person name="Crespi M."/>
            <person name="Gallardo-Guerrero K."/>
            <person name="Delaux P.-M."/>
            <person name="Salse J."/>
            <person name="Berges H."/>
            <person name="Guyot R."/>
            <person name="Gouzy J."/>
            <person name="Peret B."/>
        </authorList>
    </citation>
    <scope>NUCLEOTIDE SEQUENCE [LARGE SCALE GENOMIC DNA]</scope>
    <source>
        <strain evidence="2">cv. Amiga</strain>
    </source>
</reference>
<keyword evidence="2" id="KW-1185">Reference proteome</keyword>
<organism evidence="1 2">
    <name type="scientific">Lupinus albus</name>
    <name type="common">White lupine</name>
    <name type="synonym">Lupinus termis</name>
    <dbReference type="NCBI Taxonomy" id="3870"/>
    <lineage>
        <taxon>Eukaryota</taxon>
        <taxon>Viridiplantae</taxon>
        <taxon>Streptophyta</taxon>
        <taxon>Embryophyta</taxon>
        <taxon>Tracheophyta</taxon>
        <taxon>Spermatophyta</taxon>
        <taxon>Magnoliopsida</taxon>
        <taxon>eudicotyledons</taxon>
        <taxon>Gunneridae</taxon>
        <taxon>Pentapetalae</taxon>
        <taxon>rosids</taxon>
        <taxon>fabids</taxon>
        <taxon>Fabales</taxon>
        <taxon>Fabaceae</taxon>
        <taxon>Papilionoideae</taxon>
        <taxon>50 kb inversion clade</taxon>
        <taxon>genistoids sensu lato</taxon>
        <taxon>core genistoids</taxon>
        <taxon>Genisteae</taxon>
        <taxon>Lupinus</taxon>
    </lineage>
</organism>
<evidence type="ECO:0000313" key="1">
    <source>
        <dbReference type="EMBL" id="KAE9614531.1"/>
    </source>
</evidence>